<accession>A0A350P644</accession>
<protein>
    <submittedName>
        <fullName evidence="1">Uncharacterized protein</fullName>
    </submittedName>
</protein>
<gene>
    <name evidence="1" type="ORF">DCW74_13620</name>
</gene>
<name>A0A350P644_9ALTE</name>
<dbReference type="EMBL" id="DNAN01000487">
    <property type="protein sequence ID" value="HAW76761.1"/>
    <property type="molecule type" value="Genomic_DNA"/>
</dbReference>
<sequence length="61" mass="7322">MDDLDLRSFLLKKIHEDRQRIAETMLDGLLADMAHYKDLQGRLEVLKEMEQNIADFYKMEH</sequence>
<reference evidence="1 2" key="1">
    <citation type="journal article" date="2018" name="Nat. Biotechnol.">
        <title>A standardized bacterial taxonomy based on genome phylogeny substantially revises the tree of life.</title>
        <authorList>
            <person name="Parks D.H."/>
            <person name="Chuvochina M."/>
            <person name="Waite D.W."/>
            <person name="Rinke C."/>
            <person name="Skarshewski A."/>
            <person name="Chaumeil P.A."/>
            <person name="Hugenholtz P."/>
        </authorList>
    </citation>
    <scope>NUCLEOTIDE SEQUENCE [LARGE SCALE GENOMIC DNA]</scope>
    <source>
        <strain evidence="1">UBA11978</strain>
    </source>
</reference>
<evidence type="ECO:0000313" key="2">
    <source>
        <dbReference type="Proteomes" id="UP000263517"/>
    </source>
</evidence>
<dbReference type="AlphaFoldDB" id="A0A350P644"/>
<dbReference type="Proteomes" id="UP000263517">
    <property type="component" value="Unassembled WGS sequence"/>
</dbReference>
<organism evidence="1 2">
    <name type="scientific">Alteromonas australica</name>
    <dbReference type="NCBI Taxonomy" id="589873"/>
    <lineage>
        <taxon>Bacteria</taxon>
        <taxon>Pseudomonadati</taxon>
        <taxon>Pseudomonadota</taxon>
        <taxon>Gammaproteobacteria</taxon>
        <taxon>Alteromonadales</taxon>
        <taxon>Alteromonadaceae</taxon>
        <taxon>Alteromonas/Salinimonas group</taxon>
        <taxon>Alteromonas</taxon>
    </lineage>
</organism>
<proteinExistence type="predicted"/>
<evidence type="ECO:0000313" key="1">
    <source>
        <dbReference type="EMBL" id="HAW76761.1"/>
    </source>
</evidence>
<comment type="caution">
    <text evidence="1">The sequence shown here is derived from an EMBL/GenBank/DDBJ whole genome shotgun (WGS) entry which is preliminary data.</text>
</comment>